<keyword evidence="3" id="KW-1185">Reference proteome</keyword>
<sequence length="152" mass="17016">MGRKTVAISTSLVTASSVATQEERCQTFAELWRQYFSDDVLLVTIFHLRVVAKPLPHYAPKYSTIAKREGRSHRRHRDWDSSDGAGTMAVDEKIKRNSKCRKKEKKPTWAMATAGAAALRKGEGDSMSGRMATEGAEREEERKERKGDGCAI</sequence>
<dbReference type="Proteomes" id="UP000008311">
    <property type="component" value="Unassembled WGS sequence"/>
</dbReference>
<dbReference type="InParanoid" id="B9RPV2"/>
<evidence type="ECO:0000313" key="2">
    <source>
        <dbReference type="EMBL" id="EEF46610.1"/>
    </source>
</evidence>
<organism evidence="2 3">
    <name type="scientific">Ricinus communis</name>
    <name type="common">Castor bean</name>
    <dbReference type="NCBI Taxonomy" id="3988"/>
    <lineage>
        <taxon>Eukaryota</taxon>
        <taxon>Viridiplantae</taxon>
        <taxon>Streptophyta</taxon>
        <taxon>Embryophyta</taxon>
        <taxon>Tracheophyta</taxon>
        <taxon>Spermatophyta</taxon>
        <taxon>Magnoliopsida</taxon>
        <taxon>eudicotyledons</taxon>
        <taxon>Gunneridae</taxon>
        <taxon>Pentapetalae</taxon>
        <taxon>rosids</taxon>
        <taxon>fabids</taxon>
        <taxon>Malpighiales</taxon>
        <taxon>Euphorbiaceae</taxon>
        <taxon>Acalyphoideae</taxon>
        <taxon>Acalypheae</taxon>
        <taxon>Ricinus</taxon>
    </lineage>
</organism>
<accession>B9RPV2</accession>
<evidence type="ECO:0000313" key="3">
    <source>
        <dbReference type="Proteomes" id="UP000008311"/>
    </source>
</evidence>
<evidence type="ECO:0000256" key="1">
    <source>
        <dbReference type="SAM" id="MobiDB-lite"/>
    </source>
</evidence>
<name>B9RPV2_RICCO</name>
<proteinExistence type="predicted"/>
<feature type="compositionally biased region" description="Basic and acidic residues" evidence="1">
    <location>
        <begin position="135"/>
        <end position="152"/>
    </location>
</feature>
<gene>
    <name evidence="2" type="ORF">RCOM_1541830</name>
</gene>
<dbReference type="EMBL" id="EQ973797">
    <property type="protein sequence ID" value="EEF46610.1"/>
    <property type="molecule type" value="Genomic_DNA"/>
</dbReference>
<protein>
    <submittedName>
        <fullName evidence="2">Uncharacterized protein</fullName>
    </submittedName>
</protein>
<feature type="compositionally biased region" description="Basic residues" evidence="1">
    <location>
        <begin position="96"/>
        <end position="105"/>
    </location>
</feature>
<dbReference type="AlphaFoldDB" id="B9RPV2"/>
<feature type="region of interest" description="Disordered" evidence="1">
    <location>
        <begin position="66"/>
        <end position="152"/>
    </location>
</feature>
<reference evidence="3" key="1">
    <citation type="journal article" date="2010" name="Nat. Biotechnol.">
        <title>Draft genome sequence of the oilseed species Ricinus communis.</title>
        <authorList>
            <person name="Chan A.P."/>
            <person name="Crabtree J."/>
            <person name="Zhao Q."/>
            <person name="Lorenzi H."/>
            <person name="Orvis J."/>
            <person name="Puiu D."/>
            <person name="Melake-Berhan A."/>
            <person name="Jones K.M."/>
            <person name="Redman J."/>
            <person name="Chen G."/>
            <person name="Cahoon E.B."/>
            <person name="Gedil M."/>
            <person name="Stanke M."/>
            <person name="Haas B.J."/>
            <person name="Wortman J.R."/>
            <person name="Fraser-Liggett C.M."/>
            <person name="Ravel J."/>
            <person name="Rabinowicz P.D."/>
        </authorList>
    </citation>
    <scope>NUCLEOTIDE SEQUENCE [LARGE SCALE GENOMIC DNA]</scope>
    <source>
        <strain evidence="3">cv. Hale</strain>
    </source>
</reference>